<proteinExistence type="predicted"/>
<reference evidence="2" key="1">
    <citation type="submission" date="2020-03" db="EMBL/GenBank/DDBJ databases">
        <title>The deep terrestrial virosphere.</title>
        <authorList>
            <person name="Holmfeldt K."/>
            <person name="Nilsson E."/>
            <person name="Simone D."/>
            <person name="Lopez-Fernandez M."/>
            <person name="Wu X."/>
            <person name="de Brujin I."/>
            <person name="Lundin D."/>
            <person name="Andersson A."/>
            <person name="Bertilsson S."/>
            <person name="Dopson M."/>
        </authorList>
    </citation>
    <scope>NUCLEOTIDE SEQUENCE</scope>
    <source>
        <strain evidence="2">TM448A00302</strain>
    </source>
</reference>
<dbReference type="PANTHER" id="PTHR22916">
    <property type="entry name" value="GLYCOSYLTRANSFERASE"/>
    <property type="match status" value="1"/>
</dbReference>
<keyword evidence="2" id="KW-0808">Transferase</keyword>
<evidence type="ECO:0000313" key="2">
    <source>
        <dbReference type="EMBL" id="QJA46011.1"/>
    </source>
</evidence>
<dbReference type="CDD" id="cd00761">
    <property type="entry name" value="Glyco_tranf_GTA_type"/>
    <property type="match status" value="1"/>
</dbReference>
<name>A0A6H1ZF12_9ZZZZ</name>
<gene>
    <name evidence="2" type="ORF">TM448A00302_0019</name>
</gene>
<dbReference type="Gene3D" id="3.90.550.10">
    <property type="entry name" value="Spore Coat Polysaccharide Biosynthesis Protein SpsA, Chain A"/>
    <property type="match status" value="1"/>
</dbReference>
<dbReference type="AlphaFoldDB" id="A0A6H1ZF12"/>
<dbReference type="Pfam" id="PF00535">
    <property type="entry name" value="Glycos_transf_2"/>
    <property type="match status" value="1"/>
</dbReference>
<organism evidence="2">
    <name type="scientific">viral metagenome</name>
    <dbReference type="NCBI Taxonomy" id="1070528"/>
    <lineage>
        <taxon>unclassified sequences</taxon>
        <taxon>metagenomes</taxon>
        <taxon>organismal metagenomes</taxon>
    </lineage>
</organism>
<accession>A0A6H1ZF12</accession>
<feature type="domain" description="Glycosyltransferase 2-like" evidence="1">
    <location>
        <begin position="4"/>
        <end position="155"/>
    </location>
</feature>
<evidence type="ECO:0000259" key="1">
    <source>
        <dbReference type="Pfam" id="PF00535"/>
    </source>
</evidence>
<sequence length="228" mass="26547">MDISIVIAVHNGEKFISRAVRSCLDQSFPRLDFEIIIVNDGSTDRTLDCIAPFKQFYAGLPPFLKVITLEENMGIGYACNKGIEESLGQYVVRIDSDDYIHEKLLEIEFMFLQMNKDFDAVACDYFEVDEDGNTIRRMNVDKRPISSGLMFRKDRLLDIGLYDPDFKLMEDEDLSYRFKKKYTIHRIPLPLYRYCKHGENCTENKVALNEYSDKLMVKHPELRNIALS</sequence>
<dbReference type="EMBL" id="MT144001">
    <property type="protein sequence ID" value="QJA46011.1"/>
    <property type="molecule type" value="Genomic_DNA"/>
</dbReference>
<dbReference type="InterPro" id="IPR029044">
    <property type="entry name" value="Nucleotide-diphossugar_trans"/>
</dbReference>
<dbReference type="InterPro" id="IPR001173">
    <property type="entry name" value="Glyco_trans_2-like"/>
</dbReference>
<protein>
    <submittedName>
        <fullName evidence="2">Putative glycosyltransferase</fullName>
    </submittedName>
</protein>
<dbReference type="GO" id="GO:0016740">
    <property type="term" value="F:transferase activity"/>
    <property type="evidence" value="ECO:0007669"/>
    <property type="project" value="UniProtKB-KW"/>
</dbReference>
<dbReference type="SUPFAM" id="SSF53448">
    <property type="entry name" value="Nucleotide-diphospho-sugar transferases"/>
    <property type="match status" value="1"/>
</dbReference>